<organism evidence="2 3">
    <name type="scientific">Botryosphaeria dothidea</name>
    <dbReference type="NCBI Taxonomy" id="55169"/>
    <lineage>
        <taxon>Eukaryota</taxon>
        <taxon>Fungi</taxon>
        <taxon>Dikarya</taxon>
        <taxon>Ascomycota</taxon>
        <taxon>Pezizomycotina</taxon>
        <taxon>Dothideomycetes</taxon>
        <taxon>Dothideomycetes incertae sedis</taxon>
        <taxon>Botryosphaeriales</taxon>
        <taxon>Botryosphaeriaceae</taxon>
        <taxon>Botryosphaeria</taxon>
    </lineage>
</organism>
<feature type="region of interest" description="Disordered" evidence="1">
    <location>
        <begin position="1"/>
        <end position="65"/>
    </location>
</feature>
<feature type="compositionally biased region" description="Polar residues" evidence="1">
    <location>
        <begin position="1"/>
        <end position="26"/>
    </location>
</feature>
<evidence type="ECO:0000313" key="3">
    <source>
        <dbReference type="Proteomes" id="UP000572817"/>
    </source>
</evidence>
<proteinExistence type="predicted"/>
<dbReference type="OrthoDB" id="3856136at2759"/>
<reference evidence="2" key="1">
    <citation type="submission" date="2020-04" db="EMBL/GenBank/DDBJ databases">
        <title>Genome Assembly and Annotation of Botryosphaeria dothidea sdau 11-99, a Latent Pathogen of Apple Fruit Ring Rot in China.</title>
        <authorList>
            <person name="Yu C."/>
            <person name="Diao Y."/>
            <person name="Lu Q."/>
            <person name="Zhao J."/>
            <person name="Cui S."/>
            <person name="Peng C."/>
            <person name="He B."/>
            <person name="Liu H."/>
        </authorList>
    </citation>
    <scope>NUCLEOTIDE SEQUENCE [LARGE SCALE GENOMIC DNA]</scope>
    <source>
        <strain evidence="2">Sdau11-99</strain>
    </source>
</reference>
<dbReference type="EMBL" id="WWBZ02000016">
    <property type="protein sequence ID" value="KAF4310331.1"/>
    <property type="molecule type" value="Genomic_DNA"/>
</dbReference>
<evidence type="ECO:0000313" key="2">
    <source>
        <dbReference type="EMBL" id="KAF4310331.1"/>
    </source>
</evidence>
<comment type="caution">
    <text evidence="2">The sequence shown here is derived from an EMBL/GenBank/DDBJ whole genome shotgun (WGS) entry which is preliminary data.</text>
</comment>
<sequence length="324" mass="35596">METHTVLQFSPTCSPFQAGTKRTTKPSPEKNSTDKNIVIASKHHASTPITEGGSPVKRSGIPENSTLDSEFDVQLGNPNARFNQAILDARHVNLPFSIMTNASNSILRFSSSECDNFLLANRQRSQAFLCDLPPTQRKIASSMASREKVATWLSVFNPDGEVWHPSPDQGGILIGEVIRQLPHTDVCLIKLKKGTTYINETFQSKYYALGTKIQSLAIPEAPESRIGDMVTMNNPYSGYADGSIVALGCIDDGGHTFAKLNRIMFQCGNHAIAGSCGSPILDENSRMLSFFRYEITGTKDTFGFEASQLKEKFGVDVIQGRYTF</sequence>
<dbReference type="AlphaFoldDB" id="A0A8H4N922"/>
<keyword evidence="3" id="KW-1185">Reference proteome</keyword>
<protein>
    <submittedName>
        <fullName evidence="2">Uncharacterized protein</fullName>
    </submittedName>
</protein>
<evidence type="ECO:0000256" key="1">
    <source>
        <dbReference type="SAM" id="MobiDB-lite"/>
    </source>
</evidence>
<name>A0A8H4N922_9PEZI</name>
<gene>
    <name evidence="2" type="ORF">GTA08_BOTSDO03242</name>
</gene>
<accession>A0A8H4N922</accession>
<dbReference type="Proteomes" id="UP000572817">
    <property type="component" value="Unassembled WGS sequence"/>
</dbReference>